<name>A0A974W7K7_9NOCA</name>
<protein>
    <submittedName>
        <fullName evidence="2">CoA transferase</fullName>
    </submittedName>
</protein>
<dbReference type="InterPro" id="IPR023606">
    <property type="entry name" value="CoA-Trfase_III_dom_1_sf"/>
</dbReference>
<reference evidence="2 3" key="2">
    <citation type="journal article" date="2022" name="Arch. Microbiol.">
        <title>Rhodococcus pseudokoreensis sp. nov. isolated from the rhizosphere of young M26 apple rootstocks.</title>
        <authorList>
            <person name="Kampfer P."/>
            <person name="Glaeser S.P."/>
            <person name="Blom J."/>
            <person name="Wolf J."/>
            <person name="Benning S."/>
            <person name="Schloter M."/>
            <person name="Neumann-Schaal M."/>
        </authorList>
    </citation>
    <scope>NUCLEOTIDE SEQUENCE [LARGE SCALE GENOMIC DNA]</scope>
    <source>
        <strain evidence="2 3">R79</strain>
    </source>
</reference>
<keyword evidence="2" id="KW-0808">Transferase</keyword>
<organism evidence="2 3">
    <name type="scientific">Rhodococcus pseudokoreensis</name>
    <dbReference type="NCBI Taxonomy" id="2811421"/>
    <lineage>
        <taxon>Bacteria</taxon>
        <taxon>Bacillati</taxon>
        <taxon>Actinomycetota</taxon>
        <taxon>Actinomycetes</taxon>
        <taxon>Mycobacteriales</taxon>
        <taxon>Nocardiaceae</taxon>
        <taxon>Rhodococcus</taxon>
    </lineage>
</organism>
<dbReference type="PANTHER" id="PTHR48228">
    <property type="entry name" value="SUCCINYL-COA--D-CITRAMALATE COA-TRANSFERASE"/>
    <property type="match status" value="1"/>
</dbReference>
<evidence type="ECO:0000313" key="3">
    <source>
        <dbReference type="Proteomes" id="UP000662986"/>
    </source>
</evidence>
<feature type="region of interest" description="Disordered" evidence="1">
    <location>
        <begin position="332"/>
        <end position="355"/>
    </location>
</feature>
<dbReference type="InterPro" id="IPR044855">
    <property type="entry name" value="CoA-Trfase_III_dom3_sf"/>
</dbReference>
<dbReference type="InterPro" id="IPR003673">
    <property type="entry name" value="CoA-Trfase_fam_III"/>
</dbReference>
<reference evidence="2 3" key="1">
    <citation type="journal article" date="2021" name="Microbiol. Resour. Announc.">
        <title>Complete Genome Sequences of Two Rhodococcus sp. Strains with Large and Linear Chromosomes, Isolated from Apple Rhizosphere.</title>
        <authorList>
            <person name="Benning S."/>
            <person name="Brugnone N."/>
            <person name="Siani R."/>
            <person name="Kublik S."/>
            <person name="Schloter M."/>
            <person name="Rad V."/>
        </authorList>
    </citation>
    <scope>NUCLEOTIDE SEQUENCE [LARGE SCALE GENOMIC DNA]</scope>
    <source>
        <strain evidence="2 3">R79</strain>
    </source>
</reference>
<dbReference type="EMBL" id="CP070619">
    <property type="protein sequence ID" value="QSE92584.1"/>
    <property type="molecule type" value="Genomic_DNA"/>
</dbReference>
<gene>
    <name evidence="2" type="ORF">JWS13_30230</name>
</gene>
<evidence type="ECO:0000313" key="2">
    <source>
        <dbReference type="EMBL" id="QSE92584.1"/>
    </source>
</evidence>
<dbReference type="Gene3D" id="3.40.50.10540">
    <property type="entry name" value="Crotonobetainyl-coa:carnitine coa-transferase, domain 1"/>
    <property type="match status" value="1"/>
</dbReference>
<dbReference type="Proteomes" id="UP000662986">
    <property type="component" value="Chromosome"/>
</dbReference>
<dbReference type="Gene3D" id="3.30.1540.10">
    <property type="entry name" value="formyl-coa transferase, domain 3"/>
    <property type="match status" value="1"/>
</dbReference>
<sequence>MTGTLTGVRVVEMGGQGPAPFCAMLLADMGADVIRVERPTSDPEKTRKLDSFGRGRRSIVVDVKEAAGRDLVRELIATADVLIEGNRPGVMERLGLGPDDCLSTNPGLVYGRMTGWGQNGPLAQVAGHDINYIAVAGALEPIGRSGDAPVPPLALVGDFGGGGMLLAVGICGALVERSASGRGQVVDAACVDGASLLMTVVHHLRSVGRWADDRGTNLFDSGAPFYEVYETRDGGYVSVGAVEPKFYEQLVDVLRLDRDQMFPQFDRSQWQSRKKLLAAAFAERTRDDWCAVMAEAEACFAPVLSPGEAETHPHHRERDAFVDVDGFLEPAPAPRFGRTPSHAHPRPKPGQDTDSILSELGWAKDRISTLRTAGVIG</sequence>
<dbReference type="Pfam" id="PF02515">
    <property type="entry name" value="CoA_transf_3"/>
    <property type="match status" value="1"/>
</dbReference>
<dbReference type="PANTHER" id="PTHR48228:SF5">
    <property type="entry name" value="ALPHA-METHYLACYL-COA RACEMASE"/>
    <property type="match status" value="1"/>
</dbReference>
<evidence type="ECO:0000256" key="1">
    <source>
        <dbReference type="SAM" id="MobiDB-lite"/>
    </source>
</evidence>
<accession>A0A974W7K7</accession>
<dbReference type="InterPro" id="IPR050509">
    <property type="entry name" value="CoA-transferase_III"/>
</dbReference>
<dbReference type="GO" id="GO:0016740">
    <property type="term" value="F:transferase activity"/>
    <property type="evidence" value="ECO:0007669"/>
    <property type="project" value="UniProtKB-KW"/>
</dbReference>
<proteinExistence type="predicted"/>
<keyword evidence="3" id="KW-1185">Reference proteome</keyword>
<dbReference type="SUPFAM" id="SSF89796">
    <property type="entry name" value="CoA-transferase family III (CaiB/BaiF)"/>
    <property type="match status" value="1"/>
</dbReference>